<evidence type="ECO:0000313" key="6">
    <source>
        <dbReference type="EMBL" id="WFF84038.1"/>
    </source>
</evidence>
<protein>
    <submittedName>
        <fullName evidence="7">IS5 family transposase</fullName>
    </submittedName>
</protein>
<dbReference type="EMBL" id="CP120956">
    <property type="protein sequence ID" value="WFF84012.1"/>
    <property type="molecule type" value="Genomic_DNA"/>
</dbReference>
<reference evidence="7" key="1">
    <citation type="submission" date="2023-03" db="EMBL/GenBank/DDBJ databases">
        <title>Synergistic degradation of erythromycin by symbiotic bacteria Ery-6A and Ery-6B and application in simulated water remediation.</title>
        <authorList>
            <person name="Xu S."/>
        </authorList>
    </citation>
    <scope>NUCLEOTIDE SEQUENCE</scope>
    <source>
        <strain evidence="7">Ery-6A</strain>
    </source>
</reference>
<evidence type="ECO:0000259" key="3">
    <source>
        <dbReference type="Pfam" id="PF13340"/>
    </source>
</evidence>
<dbReference type="InterPro" id="IPR002559">
    <property type="entry name" value="Transposase_11"/>
</dbReference>
<dbReference type="AlphaFoldDB" id="A0AAX3SVD6"/>
<evidence type="ECO:0000259" key="2">
    <source>
        <dbReference type="Pfam" id="PF01609"/>
    </source>
</evidence>
<dbReference type="PANTHER" id="PTHR30007">
    <property type="entry name" value="PHP DOMAIN PROTEIN"/>
    <property type="match status" value="1"/>
</dbReference>
<sequence>MARRPVSKELWRQLQPLIPAFVPSAKGGARKLAVSDEAALNGILFVLQTGIPWEDLPQSLGYGSGMTCWRRLRDWNAAGVWEQLHQAMLTRLREHDQIDWSRASIDGSSVPKPPGGQETGPNPTDRGKLGSKRHIVVDARGIPLVILVSGANRHDSKMFERCVDAIPAIAGLGGRPRKRPSKLHADKGYDYKRCRAHLRQRGIASRIARRGVESSERLGKHRWVVERTHGWFAGFGKLRIRFERRLDIHEALLKLAAAIICARFVDRWC</sequence>
<gene>
    <name evidence="4" type="ORF">PYR84_02805</name>
    <name evidence="5" type="ORF">PYR84_07760</name>
    <name evidence="6" type="ORF">PYR84_13430</name>
    <name evidence="7" type="ORF">PYR84_16475</name>
    <name evidence="8" type="ORF">PYR84_18955</name>
    <name evidence="9" type="ORF">PYR84_27015</name>
</gene>
<dbReference type="EMBL" id="CP120956">
    <property type="protein sequence ID" value="WFF83985.1"/>
    <property type="molecule type" value="Genomic_DNA"/>
</dbReference>
<dbReference type="GO" id="GO:0004803">
    <property type="term" value="F:transposase activity"/>
    <property type="evidence" value="ECO:0007669"/>
    <property type="project" value="InterPro"/>
</dbReference>
<dbReference type="EMBL" id="CP120956">
    <property type="protein sequence ID" value="WFF84038.1"/>
    <property type="molecule type" value="Genomic_DNA"/>
</dbReference>
<evidence type="ECO:0000313" key="4">
    <source>
        <dbReference type="EMBL" id="WFF83985.1"/>
    </source>
</evidence>
<evidence type="ECO:0000313" key="10">
    <source>
        <dbReference type="Proteomes" id="UP001219066"/>
    </source>
</evidence>
<dbReference type="EMBL" id="CP120956">
    <property type="protein sequence ID" value="WFF84053.1"/>
    <property type="molecule type" value="Genomic_DNA"/>
</dbReference>
<evidence type="ECO:0000256" key="1">
    <source>
        <dbReference type="SAM" id="MobiDB-lite"/>
    </source>
</evidence>
<dbReference type="Proteomes" id="UP001219066">
    <property type="component" value="Chromosome"/>
</dbReference>
<dbReference type="InterPro" id="IPR025161">
    <property type="entry name" value="IS402-like_dom"/>
</dbReference>
<evidence type="ECO:0000313" key="8">
    <source>
        <dbReference type="EMBL" id="WFF84069.1"/>
    </source>
</evidence>
<dbReference type="GO" id="GO:0006313">
    <property type="term" value="P:DNA transposition"/>
    <property type="evidence" value="ECO:0007669"/>
    <property type="project" value="InterPro"/>
</dbReference>
<proteinExistence type="predicted"/>
<evidence type="ECO:0000313" key="7">
    <source>
        <dbReference type="EMBL" id="WFF84053.1"/>
    </source>
</evidence>
<dbReference type="Pfam" id="PF01609">
    <property type="entry name" value="DDE_Tnp_1"/>
    <property type="match status" value="1"/>
</dbReference>
<feature type="region of interest" description="Disordered" evidence="1">
    <location>
        <begin position="102"/>
        <end position="130"/>
    </location>
</feature>
<organism evidence="7 10">
    <name type="scientific">Delftia tsuruhatensis</name>
    <dbReference type="NCBI Taxonomy" id="180282"/>
    <lineage>
        <taxon>Bacteria</taxon>
        <taxon>Pseudomonadati</taxon>
        <taxon>Pseudomonadota</taxon>
        <taxon>Betaproteobacteria</taxon>
        <taxon>Burkholderiales</taxon>
        <taxon>Comamonadaceae</taxon>
        <taxon>Delftia</taxon>
    </lineage>
</organism>
<dbReference type="NCBIfam" id="NF033580">
    <property type="entry name" value="transpos_IS5_3"/>
    <property type="match status" value="1"/>
</dbReference>
<dbReference type="RefSeq" id="WP_156815040.1">
    <property type="nucleotide sequence ID" value="NZ_CP017420.1"/>
</dbReference>
<dbReference type="PANTHER" id="PTHR30007:SF1">
    <property type="entry name" value="BLR1914 PROTEIN"/>
    <property type="match status" value="1"/>
</dbReference>
<evidence type="ECO:0000313" key="9">
    <source>
        <dbReference type="EMBL" id="WFF84107.1"/>
    </source>
</evidence>
<evidence type="ECO:0000313" key="5">
    <source>
        <dbReference type="EMBL" id="WFF84012.1"/>
    </source>
</evidence>
<dbReference type="EMBL" id="CP120956">
    <property type="protein sequence ID" value="WFF84069.1"/>
    <property type="molecule type" value="Genomic_DNA"/>
</dbReference>
<dbReference type="GeneID" id="94694603"/>
<feature type="domain" description="Insertion element IS402-like" evidence="3">
    <location>
        <begin position="7"/>
        <end position="85"/>
    </location>
</feature>
<dbReference type="GO" id="GO:0003677">
    <property type="term" value="F:DNA binding"/>
    <property type="evidence" value="ECO:0007669"/>
    <property type="project" value="InterPro"/>
</dbReference>
<dbReference type="EMBL" id="CP120956">
    <property type="protein sequence ID" value="WFF84107.1"/>
    <property type="molecule type" value="Genomic_DNA"/>
</dbReference>
<accession>A0AAX3SVD6</accession>
<name>A0AAX3SVD6_9BURK</name>
<feature type="domain" description="Transposase IS4-like" evidence="2">
    <location>
        <begin position="104"/>
        <end position="260"/>
    </location>
</feature>
<dbReference type="Pfam" id="PF13340">
    <property type="entry name" value="DUF4096"/>
    <property type="match status" value="1"/>
</dbReference>